<name>A0ABN9MG78_9NEOB</name>
<gene>
    <name evidence="2" type="ORF">RIMI_LOCUS20121436</name>
</gene>
<dbReference type="EMBL" id="CAUEEQ010066290">
    <property type="protein sequence ID" value="CAJ0965297.1"/>
    <property type="molecule type" value="Genomic_DNA"/>
</dbReference>
<keyword evidence="3" id="KW-1185">Reference proteome</keyword>
<feature type="domain" description="Aldehyde oxidase/xanthine dehydrogenase first molybdopterin binding" evidence="1">
    <location>
        <begin position="187"/>
        <end position="286"/>
    </location>
</feature>
<dbReference type="SUPFAM" id="SSF56003">
    <property type="entry name" value="Molybdenum cofactor-binding domain"/>
    <property type="match status" value="1"/>
</dbReference>
<proteinExistence type="predicted"/>
<evidence type="ECO:0000313" key="2">
    <source>
        <dbReference type="EMBL" id="CAJ0965297.1"/>
    </source>
</evidence>
<sequence length="466" mass="53534">MSRSCDRDVITGPALIPNLRPEAAVDYKSSLGKLQYQEKPPLYLHNWIFHVGNGECFWPIGEHIDNHQTIFIPSRLRQRDVVHLELLEKIVGLSKVSGTLKETVTQKYHLTKAEPKFRGRNLTVQICQILAKTNSGNNGFLLCITDWERTCLIPFSANGRMMCFTKKLYLGLTYPENAFPEEFWLTHVGFMNDGKIVGADVTFYTNAGCSPDESILVIIVALVKMDNAYSFPNLNCRGKACKTNLPSNTAFRGFGFPQTGFITETIMDAVATKCGLPPDQVREKNMYKGIGQTHYKQEFDSTNLMRCWNECLHKSSYAKRRNEIQKFNKENYWKKKGIAIIPLKFTVGFVEKMFHQVTTMPETYFRRHIPEATRPEWGLVIKLTAANQLPIPGRRGGLDANYRMEQRCGPERSCVNCRIPWQWPHSDFASPLLWNSLPQHIRLSPTIKTFKMKLKTYLFQQAYNLQ</sequence>
<dbReference type="InterPro" id="IPR037165">
    <property type="entry name" value="AldOxase/xan_DH_Mopterin-bd_sf"/>
</dbReference>
<dbReference type="Proteomes" id="UP001176940">
    <property type="component" value="Unassembled WGS sequence"/>
</dbReference>
<comment type="caution">
    <text evidence="2">The sequence shown here is derived from an EMBL/GenBank/DDBJ whole genome shotgun (WGS) entry which is preliminary data.</text>
</comment>
<dbReference type="PANTHER" id="PTHR45444:SF3">
    <property type="entry name" value="XANTHINE DEHYDROGENASE"/>
    <property type="match status" value="1"/>
</dbReference>
<dbReference type="Gene3D" id="3.30.365.10">
    <property type="entry name" value="Aldehyde oxidase/xanthine dehydrogenase, molybdopterin binding domain"/>
    <property type="match status" value="3"/>
</dbReference>
<dbReference type="Pfam" id="PF02738">
    <property type="entry name" value="MoCoBD_1"/>
    <property type="match status" value="1"/>
</dbReference>
<accession>A0ABN9MG78</accession>
<evidence type="ECO:0000313" key="3">
    <source>
        <dbReference type="Proteomes" id="UP001176940"/>
    </source>
</evidence>
<dbReference type="PANTHER" id="PTHR45444">
    <property type="entry name" value="XANTHINE DEHYDROGENASE"/>
    <property type="match status" value="1"/>
</dbReference>
<dbReference type="InterPro" id="IPR016208">
    <property type="entry name" value="Ald_Oxase/xanthine_DH-like"/>
</dbReference>
<dbReference type="InterPro" id="IPR008274">
    <property type="entry name" value="AldOxase/xan_DH_MoCoBD1"/>
</dbReference>
<organism evidence="2 3">
    <name type="scientific">Ranitomeya imitator</name>
    <name type="common">mimic poison frog</name>
    <dbReference type="NCBI Taxonomy" id="111125"/>
    <lineage>
        <taxon>Eukaryota</taxon>
        <taxon>Metazoa</taxon>
        <taxon>Chordata</taxon>
        <taxon>Craniata</taxon>
        <taxon>Vertebrata</taxon>
        <taxon>Euteleostomi</taxon>
        <taxon>Amphibia</taxon>
        <taxon>Batrachia</taxon>
        <taxon>Anura</taxon>
        <taxon>Neobatrachia</taxon>
        <taxon>Hyloidea</taxon>
        <taxon>Dendrobatidae</taxon>
        <taxon>Dendrobatinae</taxon>
        <taxon>Ranitomeya</taxon>
    </lineage>
</organism>
<protein>
    <recommendedName>
        <fullName evidence="1">Aldehyde oxidase/xanthine dehydrogenase first molybdopterin binding domain-containing protein</fullName>
    </recommendedName>
</protein>
<evidence type="ECO:0000259" key="1">
    <source>
        <dbReference type="Pfam" id="PF02738"/>
    </source>
</evidence>
<reference evidence="2" key="1">
    <citation type="submission" date="2023-07" db="EMBL/GenBank/DDBJ databases">
        <authorList>
            <person name="Stuckert A."/>
        </authorList>
    </citation>
    <scope>NUCLEOTIDE SEQUENCE</scope>
</reference>